<evidence type="ECO:0000256" key="3">
    <source>
        <dbReference type="ARBA" id="ARBA00009865"/>
    </source>
</evidence>
<keyword evidence="6 12" id="KW-0732">Signal</keyword>
<evidence type="ECO:0000256" key="1">
    <source>
        <dbReference type="ARBA" id="ARBA00004168"/>
    </source>
</evidence>
<comment type="caution">
    <text evidence="14">The sequence shown here is derived from an EMBL/GenBank/DDBJ whole genome shotgun (WGS) entry which is preliminary data.</text>
</comment>
<dbReference type="SUPFAM" id="SSF49373">
    <property type="entry name" value="Invasin/intimin cell-adhesion fragments"/>
    <property type="match status" value="1"/>
</dbReference>
<dbReference type="EMBL" id="BAABDL010000134">
    <property type="protein sequence ID" value="GAA4078681.1"/>
    <property type="molecule type" value="Genomic_DNA"/>
</dbReference>
<name>A0ABP7W107_9BACI</name>
<keyword evidence="9" id="KW-0326">Glycosidase</keyword>
<feature type="transmembrane region" description="Helical" evidence="11">
    <location>
        <begin position="1436"/>
        <end position="1456"/>
    </location>
</feature>
<evidence type="ECO:0000256" key="4">
    <source>
        <dbReference type="ARBA" id="ARBA00022512"/>
    </source>
</evidence>
<dbReference type="Pfam" id="PF02368">
    <property type="entry name" value="Big_2"/>
    <property type="match status" value="1"/>
</dbReference>
<dbReference type="NCBIfam" id="TIGR01167">
    <property type="entry name" value="LPXTG_anchor"/>
    <property type="match status" value="1"/>
</dbReference>
<keyword evidence="11" id="KW-1133">Transmembrane helix</keyword>
<dbReference type="InterPro" id="IPR023296">
    <property type="entry name" value="Glyco_hydro_beta-prop_sf"/>
</dbReference>
<dbReference type="InterPro" id="IPR008964">
    <property type="entry name" value="Invasin/intimin_cell_adhesion"/>
</dbReference>
<dbReference type="InterPro" id="IPR013320">
    <property type="entry name" value="ConA-like_dom_sf"/>
</dbReference>
<dbReference type="PANTHER" id="PTHR43301:SF3">
    <property type="entry name" value="ARABINAN ENDO-1,5-ALPHA-L-ARABINOSIDASE A-RELATED"/>
    <property type="match status" value="1"/>
</dbReference>
<feature type="compositionally biased region" description="Basic and acidic residues" evidence="10">
    <location>
        <begin position="1406"/>
        <end position="1425"/>
    </location>
</feature>
<evidence type="ECO:0000256" key="11">
    <source>
        <dbReference type="SAM" id="Phobius"/>
    </source>
</evidence>
<dbReference type="Gene3D" id="2.115.10.20">
    <property type="entry name" value="Glycosyl hydrolase domain, family 43"/>
    <property type="match status" value="1"/>
</dbReference>
<dbReference type="RefSeq" id="WP_344913511.1">
    <property type="nucleotide sequence ID" value="NZ_BAABDL010000134.1"/>
</dbReference>
<evidence type="ECO:0000256" key="6">
    <source>
        <dbReference type="ARBA" id="ARBA00022729"/>
    </source>
</evidence>
<feature type="compositionally biased region" description="Acidic residues" evidence="10">
    <location>
        <begin position="265"/>
        <end position="298"/>
    </location>
</feature>
<comment type="pathway">
    <text evidence="2">Glycan metabolism; L-arabinan degradation.</text>
</comment>
<dbReference type="Gene3D" id="2.40.128.10">
    <property type="match status" value="1"/>
</dbReference>
<dbReference type="Proteomes" id="UP001501734">
    <property type="component" value="Unassembled WGS sequence"/>
</dbReference>
<evidence type="ECO:0000313" key="14">
    <source>
        <dbReference type="EMBL" id="GAA4078681.1"/>
    </source>
</evidence>
<keyword evidence="11" id="KW-0812">Transmembrane</keyword>
<feature type="signal peptide" evidence="12">
    <location>
        <begin position="1"/>
        <end position="24"/>
    </location>
</feature>
<feature type="compositionally biased region" description="Low complexity" evidence="10">
    <location>
        <begin position="1390"/>
        <end position="1403"/>
    </location>
</feature>
<evidence type="ECO:0000256" key="8">
    <source>
        <dbReference type="ARBA" id="ARBA00023088"/>
    </source>
</evidence>
<dbReference type="Pfam" id="PF20578">
    <property type="entry name" value="aBig_2"/>
    <property type="match status" value="1"/>
</dbReference>
<dbReference type="InterPro" id="IPR019931">
    <property type="entry name" value="LPXTG_anchor"/>
</dbReference>
<evidence type="ECO:0000256" key="2">
    <source>
        <dbReference type="ARBA" id="ARBA00004834"/>
    </source>
</evidence>
<dbReference type="Pfam" id="PF04616">
    <property type="entry name" value="Glyco_hydro_43"/>
    <property type="match status" value="1"/>
</dbReference>
<dbReference type="InterPro" id="IPR050727">
    <property type="entry name" value="GH43_arabinanases"/>
</dbReference>
<keyword evidence="4" id="KW-0134">Cell wall</keyword>
<feature type="region of interest" description="Disordered" evidence="10">
    <location>
        <begin position="265"/>
        <end position="311"/>
    </location>
</feature>
<dbReference type="PANTHER" id="PTHR43301">
    <property type="entry name" value="ARABINAN ENDO-1,5-ALPHA-L-ARABINOSIDASE"/>
    <property type="match status" value="1"/>
</dbReference>
<keyword evidence="5" id="KW-0964">Secreted</keyword>
<dbReference type="Gene3D" id="2.60.120.200">
    <property type="match status" value="3"/>
</dbReference>
<evidence type="ECO:0000256" key="5">
    <source>
        <dbReference type="ARBA" id="ARBA00022525"/>
    </source>
</evidence>
<dbReference type="PROSITE" id="PS50847">
    <property type="entry name" value="GRAM_POS_ANCHORING"/>
    <property type="match status" value="1"/>
</dbReference>
<dbReference type="InterPro" id="IPR032291">
    <property type="entry name" value="Abn2_C"/>
</dbReference>
<proteinExistence type="inferred from homology"/>
<dbReference type="SMART" id="SM00635">
    <property type="entry name" value="BID_2"/>
    <property type="match status" value="1"/>
</dbReference>
<keyword evidence="8" id="KW-0572">Peptidoglycan-anchor</keyword>
<dbReference type="Pfam" id="PF16369">
    <property type="entry name" value="GH43_C"/>
    <property type="match status" value="1"/>
</dbReference>
<feature type="domain" description="Gram-positive cocci surface proteins LPxTG" evidence="13">
    <location>
        <begin position="1429"/>
        <end position="1462"/>
    </location>
</feature>
<organism evidence="14 15">
    <name type="scientific">Amphibacillus indicireducens</name>
    <dbReference type="NCBI Taxonomy" id="1076330"/>
    <lineage>
        <taxon>Bacteria</taxon>
        <taxon>Bacillati</taxon>
        <taxon>Bacillota</taxon>
        <taxon>Bacilli</taxon>
        <taxon>Bacillales</taxon>
        <taxon>Bacillaceae</taxon>
        <taxon>Amphibacillus</taxon>
    </lineage>
</organism>
<sequence>MKRYLSMFLIMLLLFPTTPLSVFANTLENTETMTTLEPTAYYTLDGDFTDKTGNNETGVPFRRFEKDFSDWGEVRDYAFEFHQEGRNQAVYFDGTTGVKLADNLITSDTYSYSLWLKQTGEIGDFTSALFTGVVGRRAGISPAIGANGELLYQVVDAQAGETGLPVDYQFVSLSDSHQPYEWNNFVVTVDQGDLSLYLNGAQVAELANVLNIYEDLDSEYLLGFNPFPDPYYVGYMDEVMFFDDQALTAEQVEGYYHSVVADFRSEEEPDEDDTEDPVEESEEEETGDDQDEDNDEDDHTPGELPSIPTFKNVGVHDPSVIVDNGTFYVFGSHLASAKSNDLIQWEQMTTEVSSDNPLFEDVFKELEEVFDWAETDTLWAADVIQLEDGRYCMYYNACRGDSPLSAMGLAVSDSVAGPYEDLGLFLWSGKTPNPMDLEYNIDIHPNAVDPAVFFDSDGQLWMVYGSYSGGIFILEMDNETGLPKEGNSYGKLLTGGGVRIEASYMQYIPETGYYYLYTTFGGLDAVGGYNMRISRSKNPDGPFVDISGQDMINAKGRPGIPFDDEAIEPYGLKLNGNFRFSNLNAVEDYPVYGYVSPGHNSSYYDADTGEHFSLFHTRFPHRGEEHEVRVHLMPMNKDGWPLMAPHRYAGESVLPVDVDAIPGTYHFVNHGDQISANINNTQYIELNADGSITGEVEGSWKLTDEHYAEIIIDGVTYDGVFLMQWDETEQDFVMTFTAASEQGHSIWGSQFESVSDQEFVDNVLDQLSIGNLNRIYSDIQLPSQTVRGVTLDWTSSDQSIVSNAGVVNRPDLGEGDKTVTLTVSLSYKGLSETKTFEVTVIEKTADVLDDGLVAHYPFNGSLLDKTGNYDTPRVTGDLMNIFEGEIDFSEGAVGQALYLDGKSGLHLGNGLIQSHDYSVAMWLKPEELRQFATAFFGMKNSDSWTSFLPFGHDGTTMLWSGTDWYDGSTNMMINENEWTHVAYTVKDGDIKIYINGEVMYEGENFPDIFTGTNAEFTIGVNLWDQPYQGLIDDLRIYAFSIEQDVIEQLLVASPETDVEVNSIQLSTGNRNLVIGSTYQANATVYPINAEDQSITWRSDNPNVATVDPMTGVINGLEFGEAIITATANDGSGVEASFVINVTDGKVAHYQFEEDLSDTLGISDSGVVTGDRITNTNGQISYSDGINGQALVFDGKSGVRLPDGLISSPTYSVSLWLNPNEITTSTTSFFGARNETNWVSLVPGGWDENKAMVWSGSQRWYDGLTDFHMPTNEWTHVTYTVDNGALLIYINGKIAFEGDDFPNIFSTNNAVFSLGVNYWDLPFSGMMDELIVYDGYSLTEEEVLNYYNDFLSADEEVEDEVIIEDIEDVKDPDDDSDSIEDNRDPEDGLDSDGNNQGADNDNGPDIGGRDDDSANSHTDEEIKSDDQQSLPKTATNIYNLFLIGIMFVLMAGSVLLIQKKKLS</sequence>
<evidence type="ECO:0000256" key="10">
    <source>
        <dbReference type="SAM" id="MobiDB-lite"/>
    </source>
</evidence>
<comment type="subcellular location">
    <subcellularLocation>
        <location evidence="1">Secreted</location>
        <location evidence="1">Cell wall</location>
        <topology evidence="1">Peptidoglycan-anchor</topology>
    </subcellularLocation>
</comment>
<dbReference type="SUPFAM" id="SSF75005">
    <property type="entry name" value="Arabinanase/levansucrase/invertase"/>
    <property type="match status" value="1"/>
</dbReference>
<feature type="chain" id="PRO_5046886724" description="Gram-positive cocci surface proteins LPxTG domain-containing protein" evidence="12">
    <location>
        <begin position="25"/>
        <end position="1462"/>
    </location>
</feature>
<dbReference type="SUPFAM" id="SSF49899">
    <property type="entry name" value="Concanavalin A-like lectins/glucanases"/>
    <property type="match status" value="3"/>
</dbReference>
<reference evidence="15" key="1">
    <citation type="journal article" date="2019" name="Int. J. Syst. Evol. Microbiol.">
        <title>The Global Catalogue of Microorganisms (GCM) 10K type strain sequencing project: providing services to taxonomists for standard genome sequencing and annotation.</title>
        <authorList>
            <consortium name="The Broad Institute Genomics Platform"/>
            <consortium name="The Broad Institute Genome Sequencing Center for Infectious Disease"/>
            <person name="Wu L."/>
            <person name="Ma J."/>
        </authorList>
    </citation>
    <scope>NUCLEOTIDE SEQUENCE [LARGE SCALE GENOMIC DNA]</scope>
    <source>
        <strain evidence="15">JCM 17250</strain>
    </source>
</reference>
<evidence type="ECO:0000256" key="9">
    <source>
        <dbReference type="ARBA" id="ARBA00023295"/>
    </source>
</evidence>
<gene>
    <name evidence="14" type="ORF">GCM10022410_23860</name>
</gene>
<dbReference type="Pfam" id="PF13385">
    <property type="entry name" value="Laminin_G_3"/>
    <property type="match status" value="3"/>
</dbReference>
<keyword evidence="11" id="KW-0472">Membrane</keyword>
<dbReference type="InterPro" id="IPR003343">
    <property type="entry name" value="Big_2"/>
</dbReference>
<dbReference type="InterPro" id="IPR006710">
    <property type="entry name" value="Glyco_hydro_43"/>
</dbReference>
<accession>A0ABP7W107</accession>
<dbReference type="Gene3D" id="2.60.40.1080">
    <property type="match status" value="1"/>
</dbReference>
<dbReference type="InterPro" id="IPR046780">
    <property type="entry name" value="aBig_2"/>
</dbReference>
<comment type="similarity">
    <text evidence="3">Belongs to the glycosyl hydrolase 43 family.</text>
</comment>
<evidence type="ECO:0000313" key="15">
    <source>
        <dbReference type="Proteomes" id="UP001501734"/>
    </source>
</evidence>
<keyword evidence="15" id="KW-1185">Reference proteome</keyword>
<feature type="region of interest" description="Disordered" evidence="10">
    <location>
        <begin position="1364"/>
        <end position="1427"/>
    </location>
</feature>
<evidence type="ECO:0000256" key="12">
    <source>
        <dbReference type="SAM" id="SignalP"/>
    </source>
</evidence>
<protein>
    <recommendedName>
        <fullName evidence="13">Gram-positive cocci surface proteins LPxTG domain-containing protein</fullName>
    </recommendedName>
</protein>
<keyword evidence="7" id="KW-0378">Hydrolase</keyword>
<evidence type="ECO:0000259" key="13">
    <source>
        <dbReference type="PROSITE" id="PS50847"/>
    </source>
</evidence>
<evidence type="ECO:0000256" key="7">
    <source>
        <dbReference type="ARBA" id="ARBA00022801"/>
    </source>
</evidence>
<feature type="compositionally biased region" description="Acidic residues" evidence="10">
    <location>
        <begin position="1364"/>
        <end position="1378"/>
    </location>
</feature>